<dbReference type="InterPro" id="IPR057646">
    <property type="entry name" value="WD40_WDHD1_1st"/>
</dbReference>
<reference evidence="11" key="2">
    <citation type="submission" date="2009-11" db="EMBL/GenBank/DDBJ databases">
        <title>The Genome Sequence of Allomyces macrogynus strain ATCC 38327.</title>
        <authorList>
            <consortium name="The Broad Institute Genome Sequencing Platform"/>
            <person name="Russ C."/>
            <person name="Cuomo C."/>
            <person name="Shea T."/>
            <person name="Young S.K."/>
            <person name="Zeng Q."/>
            <person name="Koehrsen M."/>
            <person name="Haas B."/>
            <person name="Borodovsky M."/>
            <person name="Guigo R."/>
            <person name="Alvarado L."/>
            <person name="Berlin A."/>
            <person name="Borenstein D."/>
            <person name="Chen Z."/>
            <person name="Engels R."/>
            <person name="Freedman E."/>
            <person name="Gellesch M."/>
            <person name="Goldberg J."/>
            <person name="Griggs A."/>
            <person name="Gujja S."/>
            <person name="Heiman D."/>
            <person name="Hepburn T."/>
            <person name="Howarth C."/>
            <person name="Jen D."/>
            <person name="Larson L."/>
            <person name="Lewis B."/>
            <person name="Mehta T."/>
            <person name="Park D."/>
            <person name="Pearson M."/>
            <person name="Roberts A."/>
            <person name="Saif S."/>
            <person name="Shenoy N."/>
            <person name="Sisk P."/>
            <person name="Stolte C."/>
            <person name="Sykes S."/>
            <person name="Walk T."/>
            <person name="White J."/>
            <person name="Yandava C."/>
            <person name="Burger G."/>
            <person name="Gray M.W."/>
            <person name="Holland P.W.H."/>
            <person name="King N."/>
            <person name="Lang F.B.F."/>
            <person name="Roger A.J."/>
            <person name="Ruiz-Trillo I."/>
            <person name="Lander E."/>
            <person name="Nusbaum C."/>
        </authorList>
    </citation>
    <scope>NUCLEOTIDE SEQUENCE [LARGE SCALE GENOMIC DNA]</scope>
    <source>
        <strain evidence="11">ATCC 38327</strain>
    </source>
</reference>
<feature type="domain" description="WDHD1 first WD40" evidence="9">
    <location>
        <begin position="23"/>
        <end position="266"/>
    </location>
</feature>
<name>A0A0L0SM89_ALLM3</name>
<dbReference type="AlphaFoldDB" id="A0A0L0SM89"/>
<protein>
    <submittedName>
        <fullName evidence="10">Uncharacterized protein</fullName>
    </submittedName>
</protein>
<gene>
    <name evidence="10" type="ORF">AMAG_08689</name>
</gene>
<organism evidence="10 11">
    <name type="scientific">Allomyces macrogynus (strain ATCC 38327)</name>
    <name type="common">Allomyces javanicus var. macrogynus</name>
    <dbReference type="NCBI Taxonomy" id="578462"/>
    <lineage>
        <taxon>Eukaryota</taxon>
        <taxon>Fungi</taxon>
        <taxon>Fungi incertae sedis</taxon>
        <taxon>Blastocladiomycota</taxon>
        <taxon>Blastocladiomycetes</taxon>
        <taxon>Blastocladiales</taxon>
        <taxon>Blastocladiaceae</taxon>
        <taxon>Allomyces</taxon>
    </lineage>
</organism>
<dbReference type="PROSITE" id="PS50082">
    <property type="entry name" value="WD_REPEATS_2"/>
    <property type="match status" value="3"/>
</dbReference>
<feature type="repeat" description="WD" evidence="5">
    <location>
        <begin position="98"/>
        <end position="139"/>
    </location>
</feature>
<evidence type="ECO:0000256" key="4">
    <source>
        <dbReference type="ARBA" id="ARBA00023242"/>
    </source>
</evidence>
<evidence type="ECO:0000313" key="10">
    <source>
        <dbReference type="EMBL" id="KNE63583.1"/>
    </source>
</evidence>
<feature type="compositionally biased region" description="Acidic residues" evidence="6">
    <location>
        <begin position="363"/>
        <end position="380"/>
    </location>
</feature>
<dbReference type="InterPro" id="IPR048591">
    <property type="entry name" value="WDHD1/CFT4_hel"/>
</dbReference>
<dbReference type="GO" id="GO:0000278">
    <property type="term" value="P:mitotic cell cycle"/>
    <property type="evidence" value="ECO:0007669"/>
    <property type="project" value="TreeGrafter"/>
</dbReference>
<evidence type="ECO:0000256" key="3">
    <source>
        <dbReference type="ARBA" id="ARBA00022737"/>
    </source>
</evidence>
<feature type="repeat" description="WD" evidence="5">
    <location>
        <begin position="231"/>
        <end position="265"/>
    </location>
</feature>
<feature type="region of interest" description="Disordered" evidence="6">
    <location>
        <begin position="363"/>
        <end position="392"/>
    </location>
</feature>
<evidence type="ECO:0000313" key="11">
    <source>
        <dbReference type="Proteomes" id="UP000054350"/>
    </source>
</evidence>
<dbReference type="VEuPathDB" id="FungiDB:AMAG_08689"/>
<feature type="compositionally biased region" description="Low complexity" evidence="6">
    <location>
        <begin position="966"/>
        <end position="981"/>
    </location>
</feature>
<feature type="repeat" description="WD" evidence="5">
    <location>
        <begin position="140"/>
        <end position="181"/>
    </location>
</feature>
<dbReference type="OMA" id="HASWARI"/>
<dbReference type="PANTHER" id="PTHR19932:SF10">
    <property type="entry name" value="WD REPEAT AND HMG-BOX DNA-BINDING PROTEIN 1"/>
    <property type="match status" value="1"/>
</dbReference>
<proteinExistence type="predicted"/>
<dbReference type="SUPFAM" id="SSF50978">
    <property type="entry name" value="WD40 repeat-like"/>
    <property type="match status" value="1"/>
</dbReference>
<evidence type="ECO:0000259" key="7">
    <source>
        <dbReference type="Pfam" id="PF12341"/>
    </source>
</evidence>
<feature type="region of interest" description="Disordered" evidence="6">
    <location>
        <begin position="966"/>
        <end position="1031"/>
    </location>
</feature>
<feature type="compositionally biased region" description="Low complexity" evidence="6">
    <location>
        <begin position="883"/>
        <end position="893"/>
    </location>
</feature>
<dbReference type="InterPro" id="IPR036322">
    <property type="entry name" value="WD40_repeat_dom_sf"/>
</dbReference>
<evidence type="ECO:0000259" key="8">
    <source>
        <dbReference type="Pfam" id="PF20946"/>
    </source>
</evidence>
<dbReference type="Pfam" id="PF20946">
    <property type="entry name" value="Ctf4_C"/>
    <property type="match status" value="1"/>
</dbReference>
<dbReference type="EMBL" id="GG745342">
    <property type="protein sequence ID" value="KNE63583.1"/>
    <property type="molecule type" value="Genomic_DNA"/>
</dbReference>
<dbReference type="eggNOG" id="KOG1274">
    <property type="taxonomic scope" value="Eukaryota"/>
</dbReference>
<dbReference type="InterPro" id="IPR015943">
    <property type="entry name" value="WD40/YVTN_repeat-like_dom_sf"/>
</dbReference>
<dbReference type="GO" id="GO:0006281">
    <property type="term" value="P:DNA repair"/>
    <property type="evidence" value="ECO:0007669"/>
    <property type="project" value="TreeGrafter"/>
</dbReference>
<keyword evidence="4" id="KW-0539">Nucleus</keyword>
<dbReference type="GO" id="GO:0003682">
    <property type="term" value="F:chromatin binding"/>
    <property type="evidence" value="ECO:0007669"/>
    <property type="project" value="TreeGrafter"/>
</dbReference>
<dbReference type="PANTHER" id="PTHR19932">
    <property type="entry name" value="WD REPEAT AND HMG-BOX DNA BINDING PROTEIN"/>
    <property type="match status" value="1"/>
</dbReference>
<dbReference type="PROSITE" id="PS00678">
    <property type="entry name" value="WD_REPEATS_1"/>
    <property type="match status" value="2"/>
</dbReference>
<accession>A0A0L0SM89</accession>
<reference evidence="10 11" key="1">
    <citation type="submission" date="2009-11" db="EMBL/GenBank/DDBJ databases">
        <title>Annotation of Allomyces macrogynus ATCC 38327.</title>
        <authorList>
            <consortium name="The Broad Institute Genome Sequencing Platform"/>
            <person name="Russ C."/>
            <person name="Cuomo C."/>
            <person name="Burger G."/>
            <person name="Gray M.W."/>
            <person name="Holland P.W.H."/>
            <person name="King N."/>
            <person name="Lang F.B.F."/>
            <person name="Roger A.J."/>
            <person name="Ruiz-Trillo I."/>
            <person name="Young S.K."/>
            <person name="Zeng Q."/>
            <person name="Gargeya S."/>
            <person name="Fitzgerald M."/>
            <person name="Haas B."/>
            <person name="Abouelleil A."/>
            <person name="Alvarado L."/>
            <person name="Arachchi H.M."/>
            <person name="Berlin A."/>
            <person name="Chapman S.B."/>
            <person name="Gearin G."/>
            <person name="Goldberg J."/>
            <person name="Griggs A."/>
            <person name="Gujja S."/>
            <person name="Hansen M."/>
            <person name="Heiman D."/>
            <person name="Howarth C."/>
            <person name="Larimer J."/>
            <person name="Lui A."/>
            <person name="MacDonald P.J.P."/>
            <person name="McCowen C."/>
            <person name="Montmayeur A."/>
            <person name="Murphy C."/>
            <person name="Neiman D."/>
            <person name="Pearson M."/>
            <person name="Priest M."/>
            <person name="Roberts A."/>
            <person name="Saif S."/>
            <person name="Shea T."/>
            <person name="Sisk P."/>
            <person name="Stolte C."/>
            <person name="Sykes S."/>
            <person name="Wortman J."/>
            <person name="Nusbaum C."/>
            <person name="Birren B."/>
        </authorList>
    </citation>
    <scope>NUCLEOTIDE SEQUENCE [LARGE SCALE GENOMIC DNA]</scope>
    <source>
        <strain evidence="10 11">ATCC 38327</strain>
    </source>
</reference>
<feature type="domain" description="WDHD1/CFT4 second beta-propeller" evidence="7">
    <location>
        <begin position="410"/>
        <end position="722"/>
    </location>
</feature>
<dbReference type="Pfam" id="PF24817">
    <property type="entry name" value="WD40_WDHD1_1st"/>
    <property type="match status" value="1"/>
</dbReference>
<dbReference type="PROSITE" id="PS50294">
    <property type="entry name" value="WD_REPEATS_REGION"/>
    <property type="match status" value="2"/>
</dbReference>
<feature type="compositionally biased region" description="Basic and acidic residues" evidence="6">
    <location>
        <begin position="381"/>
        <end position="392"/>
    </location>
</feature>
<keyword evidence="2 5" id="KW-0853">WD repeat</keyword>
<feature type="domain" description="WDHD1/CFT4 helical bundle" evidence="8">
    <location>
        <begin position="747"/>
        <end position="837"/>
    </location>
</feature>
<feature type="compositionally biased region" description="Acidic residues" evidence="6">
    <location>
        <begin position="1016"/>
        <end position="1031"/>
    </location>
</feature>
<dbReference type="InterPro" id="IPR001680">
    <property type="entry name" value="WD40_rpt"/>
</dbReference>
<dbReference type="Pfam" id="PF12341">
    <property type="entry name" value="Mcl1_mid"/>
    <property type="match status" value="1"/>
</dbReference>
<comment type="subcellular location">
    <subcellularLocation>
        <location evidence="1">Nucleus</location>
    </subcellularLocation>
</comment>
<evidence type="ECO:0000256" key="6">
    <source>
        <dbReference type="SAM" id="MobiDB-lite"/>
    </source>
</evidence>
<feature type="region of interest" description="Disordered" evidence="6">
    <location>
        <begin position="844"/>
        <end position="869"/>
    </location>
</feature>
<sequence length="1031" mass="110581">MTTPTGSAGPRVNHTLWGTPRALSYSLDGSILATTEDTGIARLFKTDLQSRESEPAQLTHASLQDANAIACHRSIVAVSAKGTVMLFGLPAGEYLRLVTRHTLPVTCLDFSMNGQLVASGSEDHSIRITSTENIEEMFELNGHKAPVTSVAFDPLGTYLASAGCDGRLLVWNVQERSIAADLSILRSLRDVTAKDAPKLRWCPSGKYIAVSGLGNEIALVVRNKFTVHAKLAQHKQPVTALDWSPNGRFLVTTSLDSRALIWNVEALLTTGEIPFLSPPRLVRWQTNRNTLAITLEDQTLTMIDGPIADEVVATRRVTDDQRMLDLFNDASAPAAAITARPDPIRGDAGAAAVVPPEVEVEVDDDMDASDLDDFLVDDEDGNKSRKEKKEDMKKQFLRAGFTEATPMQSAFQPGSTPVMGGKRYLAFNTTGVITSVEQDVRHAYHIEFHDKSRMRRPVQFNDPREFTLAALSTKAAVFACPGSTARPDPLAIDDLKIDDEELPGALHVRLLDTWSAGTRPSWTFPFPNDEVPEGLAVGQNHVVVVTDGGTVRILSIGGVQLHAFSLAGRFVACTAHLNWLMLVTHAAAPFNGNQQLDVTVYDLNQLSVIHDGRLPLTPRTHLTWVGVSSQLIPLAVDSAGVLRGLAIGGDRQWTPLLDTAQHVPKPSAVDGGPTHSFAHWPVGMVATTFLTILCRVPANVPAHRAVPPFPRPAMTEIEAQVPNVLGAATAPPTGMPDDRGSLETQWITAGFFHRHAAAHAGLDLDDLVGAADRAAKDRDKLALVLMQAACKAERVQRALDLAAALVLDGSLDKAVKVAAFNQMPALGDRIRQIQQVRETVDPLDALLDDDVPPPATAQRSRRSAYGASSASSAYAPSAATHWTADPVDADAPAPTIPQRRSRRSQYGPKDDYSTTEPIVEPETKRPRMSNPFARKLSANPFATMNSGGVGDTLARTSSFGVVMSGSPAPAPAAAGRTSATRQSTLSHMMGVQTTARKSGASERVATPAAAGAADGMDVDQDTQDLPADDEV</sequence>
<feature type="region of interest" description="Disordered" evidence="6">
    <location>
        <begin position="883"/>
        <end position="934"/>
    </location>
</feature>
<evidence type="ECO:0000256" key="1">
    <source>
        <dbReference type="ARBA" id="ARBA00004123"/>
    </source>
</evidence>
<dbReference type="InterPro" id="IPR019775">
    <property type="entry name" value="WD40_repeat_CS"/>
</dbReference>
<evidence type="ECO:0000256" key="5">
    <source>
        <dbReference type="PROSITE-ProRule" id="PRU00221"/>
    </source>
</evidence>
<dbReference type="GO" id="GO:0043596">
    <property type="term" value="C:nuclear replication fork"/>
    <property type="evidence" value="ECO:0007669"/>
    <property type="project" value="TreeGrafter"/>
</dbReference>
<feature type="compositionally biased region" description="Polar residues" evidence="6">
    <location>
        <begin position="982"/>
        <end position="996"/>
    </location>
</feature>
<evidence type="ECO:0000256" key="2">
    <source>
        <dbReference type="ARBA" id="ARBA00022574"/>
    </source>
</evidence>
<dbReference type="STRING" id="578462.A0A0L0SM89"/>
<dbReference type="SMART" id="SM00320">
    <property type="entry name" value="WD40"/>
    <property type="match status" value="5"/>
</dbReference>
<dbReference type="Gene3D" id="2.130.10.10">
    <property type="entry name" value="YVTN repeat-like/Quinoprotein amine dehydrogenase"/>
    <property type="match status" value="2"/>
</dbReference>
<keyword evidence="3" id="KW-0677">Repeat</keyword>
<evidence type="ECO:0000259" key="9">
    <source>
        <dbReference type="Pfam" id="PF24817"/>
    </source>
</evidence>
<dbReference type="InterPro" id="IPR022100">
    <property type="entry name" value="WDHD1/CFT4_beta-prop_2nd"/>
</dbReference>
<keyword evidence="11" id="KW-1185">Reference proteome</keyword>
<dbReference type="GO" id="GO:0006261">
    <property type="term" value="P:DNA-templated DNA replication"/>
    <property type="evidence" value="ECO:0007669"/>
    <property type="project" value="TreeGrafter"/>
</dbReference>
<dbReference type="Proteomes" id="UP000054350">
    <property type="component" value="Unassembled WGS sequence"/>
</dbReference>
<dbReference type="OrthoDB" id="427368at2759"/>